<feature type="transmembrane region" description="Helical" evidence="1">
    <location>
        <begin position="26"/>
        <end position="47"/>
    </location>
</feature>
<feature type="transmembrane region" description="Helical" evidence="1">
    <location>
        <begin position="258"/>
        <end position="276"/>
    </location>
</feature>
<protein>
    <submittedName>
        <fullName evidence="2">Uncharacterized protein</fullName>
    </submittedName>
</protein>
<keyword evidence="1" id="KW-0472">Membrane</keyword>
<sequence>MYRKALAHRASDCARTLWRHSRYRRLVYFVLMLVGWCVLVPPMYLVFLHEGGRSDTIAQYSQRPEAQDYVDVTLIAQSANLDKHQLSAYVEVVPNGKYALANGEAALGLVGYFGDTVVQFTKNRRMQAFDLAINLDGSPHLFPFDTHEGETSVLVIRNGDDRASTNDTSTAEEDAVRGTETTEFVPVHLTFFGSVQSLNFEAKLTTSASDPVSIRIQVNIERTALTLAFSIIVMVFMWGLALAQSTLAFQVLFSNRQAGPGILVFGITSIFSLPALRAAQPGIPNMGCASDALCFFW</sequence>
<keyword evidence="3" id="KW-1185">Reference proteome</keyword>
<dbReference type="Pfam" id="PF14494">
    <property type="entry name" value="DUF4436"/>
    <property type="match status" value="1"/>
</dbReference>
<dbReference type="InterPro" id="IPR027948">
    <property type="entry name" value="DUF4436"/>
</dbReference>
<evidence type="ECO:0000313" key="3">
    <source>
        <dbReference type="Proteomes" id="UP001151582"/>
    </source>
</evidence>
<proteinExistence type="predicted"/>
<keyword evidence="1" id="KW-0812">Transmembrane</keyword>
<keyword evidence="1" id="KW-1133">Transmembrane helix</keyword>
<dbReference type="Proteomes" id="UP001151582">
    <property type="component" value="Unassembled WGS sequence"/>
</dbReference>
<name>A0A9W8EEK3_9FUNG</name>
<evidence type="ECO:0000313" key="2">
    <source>
        <dbReference type="EMBL" id="KAJ1983331.1"/>
    </source>
</evidence>
<dbReference type="AlphaFoldDB" id="A0A9W8EEK3"/>
<organism evidence="2 3">
    <name type="scientific">Dimargaris verticillata</name>
    <dbReference type="NCBI Taxonomy" id="2761393"/>
    <lineage>
        <taxon>Eukaryota</taxon>
        <taxon>Fungi</taxon>
        <taxon>Fungi incertae sedis</taxon>
        <taxon>Zoopagomycota</taxon>
        <taxon>Kickxellomycotina</taxon>
        <taxon>Dimargaritomycetes</taxon>
        <taxon>Dimargaritales</taxon>
        <taxon>Dimargaritaceae</taxon>
        <taxon>Dimargaris</taxon>
    </lineage>
</organism>
<evidence type="ECO:0000256" key="1">
    <source>
        <dbReference type="SAM" id="Phobius"/>
    </source>
</evidence>
<comment type="caution">
    <text evidence="2">The sequence shown here is derived from an EMBL/GenBank/DDBJ whole genome shotgun (WGS) entry which is preliminary data.</text>
</comment>
<feature type="transmembrane region" description="Helical" evidence="1">
    <location>
        <begin position="224"/>
        <end position="252"/>
    </location>
</feature>
<reference evidence="2" key="1">
    <citation type="submission" date="2022-07" db="EMBL/GenBank/DDBJ databases">
        <title>Phylogenomic reconstructions and comparative analyses of Kickxellomycotina fungi.</title>
        <authorList>
            <person name="Reynolds N.K."/>
            <person name="Stajich J.E."/>
            <person name="Barry K."/>
            <person name="Grigoriev I.V."/>
            <person name="Crous P."/>
            <person name="Smith M.E."/>
        </authorList>
    </citation>
    <scope>NUCLEOTIDE SEQUENCE</scope>
    <source>
        <strain evidence="2">RSA 567</strain>
    </source>
</reference>
<accession>A0A9W8EEK3</accession>
<gene>
    <name evidence="2" type="ORF">H4R34_001354</name>
</gene>
<dbReference type="EMBL" id="JANBQB010000060">
    <property type="protein sequence ID" value="KAJ1983331.1"/>
    <property type="molecule type" value="Genomic_DNA"/>
</dbReference>
<dbReference type="OrthoDB" id="2117972at2759"/>